<evidence type="ECO:0000313" key="2">
    <source>
        <dbReference type="EMBL" id="MBK1629604.1"/>
    </source>
</evidence>
<keyword evidence="3" id="KW-1185">Reference proteome</keyword>
<accession>A0ABS1CDN1</accession>
<keyword evidence="1" id="KW-0732">Signal</keyword>
<organism evidence="2 3">
    <name type="scientific">Thiohalocapsa halophila</name>
    <dbReference type="NCBI Taxonomy" id="69359"/>
    <lineage>
        <taxon>Bacteria</taxon>
        <taxon>Pseudomonadati</taxon>
        <taxon>Pseudomonadota</taxon>
        <taxon>Gammaproteobacteria</taxon>
        <taxon>Chromatiales</taxon>
        <taxon>Chromatiaceae</taxon>
        <taxon>Thiohalocapsa</taxon>
    </lineage>
</organism>
<comment type="caution">
    <text evidence="2">The sequence shown here is derived from an EMBL/GenBank/DDBJ whole genome shotgun (WGS) entry which is preliminary data.</text>
</comment>
<reference evidence="2 3" key="1">
    <citation type="journal article" date="2020" name="Microorganisms">
        <title>Osmotic Adaptation and Compatible Solute Biosynthesis of Phototrophic Bacteria as Revealed from Genome Analyses.</title>
        <authorList>
            <person name="Imhoff J.F."/>
            <person name="Rahn T."/>
            <person name="Kunzel S."/>
            <person name="Keller A."/>
            <person name="Neulinger S.C."/>
        </authorList>
    </citation>
    <scope>NUCLEOTIDE SEQUENCE [LARGE SCALE GENOMIC DNA]</scope>
    <source>
        <strain evidence="2 3">DSM 6210</strain>
    </source>
</reference>
<dbReference type="Proteomes" id="UP000748752">
    <property type="component" value="Unassembled WGS sequence"/>
</dbReference>
<name>A0ABS1CDN1_9GAMM</name>
<evidence type="ECO:0000313" key="3">
    <source>
        <dbReference type="Proteomes" id="UP000748752"/>
    </source>
</evidence>
<protein>
    <recommendedName>
        <fullName evidence="4">DUF1566 domain-containing protein</fullName>
    </recommendedName>
</protein>
<dbReference type="EMBL" id="NRRV01000003">
    <property type="protein sequence ID" value="MBK1629604.1"/>
    <property type="molecule type" value="Genomic_DNA"/>
</dbReference>
<sequence length="221" mass="23327">MKTWQGMAAAGLLLATGGAQAALVDAGNGLVNDTVLDITWVADAGLSNDQLGGAATWQELVNWAADLEYAGYDDWRLASMSVAAGTPTGSAGFGSIIDCETDTETNCRDNELGYMYRYYLPGNYGDDKTGEQTVGDVTLTGIQNLYWSGTDVAGSPFRAWLFNPGVGFQSYGFKSSEHYGWAVRPGQIPTAPLPGTAALMALGLAGLGARQLSRRPTHSKV</sequence>
<evidence type="ECO:0008006" key="4">
    <source>
        <dbReference type="Google" id="ProtNLM"/>
    </source>
</evidence>
<dbReference type="RefSeq" id="WP_200233713.1">
    <property type="nucleotide sequence ID" value="NZ_NRRV01000003.1"/>
</dbReference>
<proteinExistence type="predicted"/>
<feature type="chain" id="PRO_5045401640" description="DUF1566 domain-containing protein" evidence="1">
    <location>
        <begin position="22"/>
        <end position="221"/>
    </location>
</feature>
<evidence type="ECO:0000256" key="1">
    <source>
        <dbReference type="SAM" id="SignalP"/>
    </source>
</evidence>
<gene>
    <name evidence="2" type="ORF">CKO31_02385</name>
</gene>
<feature type="signal peptide" evidence="1">
    <location>
        <begin position="1"/>
        <end position="21"/>
    </location>
</feature>